<keyword evidence="3" id="KW-1185">Reference proteome</keyword>
<proteinExistence type="predicted"/>
<gene>
    <name evidence="2" type="ORF">FB45DRAFT_1126424</name>
</gene>
<evidence type="ECO:0000256" key="1">
    <source>
        <dbReference type="SAM" id="MobiDB-lite"/>
    </source>
</evidence>
<name>A0AAD7C9I7_9AGAR</name>
<organism evidence="2 3">
    <name type="scientific">Roridomyces roridus</name>
    <dbReference type="NCBI Taxonomy" id="1738132"/>
    <lineage>
        <taxon>Eukaryota</taxon>
        <taxon>Fungi</taxon>
        <taxon>Dikarya</taxon>
        <taxon>Basidiomycota</taxon>
        <taxon>Agaricomycotina</taxon>
        <taxon>Agaricomycetes</taxon>
        <taxon>Agaricomycetidae</taxon>
        <taxon>Agaricales</taxon>
        <taxon>Marasmiineae</taxon>
        <taxon>Mycenaceae</taxon>
        <taxon>Roridomyces</taxon>
    </lineage>
</organism>
<feature type="region of interest" description="Disordered" evidence="1">
    <location>
        <begin position="31"/>
        <end position="62"/>
    </location>
</feature>
<reference evidence="2" key="1">
    <citation type="submission" date="2023-03" db="EMBL/GenBank/DDBJ databases">
        <title>Massive genome expansion in bonnet fungi (Mycena s.s.) driven by repeated elements and novel gene families across ecological guilds.</title>
        <authorList>
            <consortium name="Lawrence Berkeley National Laboratory"/>
            <person name="Harder C.B."/>
            <person name="Miyauchi S."/>
            <person name="Viragh M."/>
            <person name="Kuo A."/>
            <person name="Thoen E."/>
            <person name="Andreopoulos B."/>
            <person name="Lu D."/>
            <person name="Skrede I."/>
            <person name="Drula E."/>
            <person name="Henrissat B."/>
            <person name="Morin E."/>
            <person name="Kohler A."/>
            <person name="Barry K."/>
            <person name="LaButti K."/>
            <person name="Morin E."/>
            <person name="Salamov A."/>
            <person name="Lipzen A."/>
            <person name="Mereny Z."/>
            <person name="Hegedus B."/>
            <person name="Baldrian P."/>
            <person name="Stursova M."/>
            <person name="Weitz H."/>
            <person name="Taylor A."/>
            <person name="Grigoriev I.V."/>
            <person name="Nagy L.G."/>
            <person name="Martin F."/>
            <person name="Kauserud H."/>
        </authorList>
    </citation>
    <scope>NUCLEOTIDE SEQUENCE</scope>
    <source>
        <strain evidence="2">9284</strain>
    </source>
</reference>
<feature type="region of interest" description="Disordered" evidence="1">
    <location>
        <begin position="188"/>
        <end position="211"/>
    </location>
</feature>
<accession>A0AAD7C9I7</accession>
<dbReference type="EMBL" id="JARKIF010000004">
    <property type="protein sequence ID" value="KAJ7642126.1"/>
    <property type="molecule type" value="Genomic_DNA"/>
</dbReference>
<comment type="caution">
    <text evidence="2">The sequence shown here is derived from an EMBL/GenBank/DDBJ whole genome shotgun (WGS) entry which is preliminary data.</text>
</comment>
<sequence>MPPTLPPQKQSFVLTCGSPIRACIDATYPYPRTSPGKPTPSFLPTSTPSHALSSTKSDEARPSNGCGATIHFSGTLESCGGLWRGEGGAIGSTVVLLPAEYFTDRQKSWIEGVPRLDICGCMTVGVGCCICGNVLGSFTLLCEEHIESNAGDPTFYNFLPEAVSPPLPQPPGPAQLIRSSSFRWAHTLSSSSQPAPAPIRRVSSPTPEEIEASNREWEAMHDDIVAEYEAKLALQKAAAERFYAAEGVPRTDKELRVWIRRAVGKARKGGFDR</sequence>
<protein>
    <submittedName>
        <fullName evidence="2">Uncharacterized protein</fullName>
    </submittedName>
</protein>
<evidence type="ECO:0000313" key="2">
    <source>
        <dbReference type="EMBL" id="KAJ7642126.1"/>
    </source>
</evidence>
<feature type="compositionally biased region" description="Low complexity" evidence="1">
    <location>
        <begin position="39"/>
        <end position="49"/>
    </location>
</feature>
<dbReference type="AlphaFoldDB" id="A0AAD7C9I7"/>
<evidence type="ECO:0000313" key="3">
    <source>
        <dbReference type="Proteomes" id="UP001221142"/>
    </source>
</evidence>
<dbReference type="Proteomes" id="UP001221142">
    <property type="component" value="Unassembled WGS sequence"/>
</dbReference>